<gene>
    <name evidence="8" type="ORF">NESM_000189500</name>
</gene>
<dbReference type="SUPFAM" id="SSF52540">
    <property type="entry name" value="P-loop containing nucleoside triphosphate hydrolases"/>
    <property type="match status" value="1"/>
</dbReference>
<dbReference type="InterPro" id="IPR047854">
    <property type="entry name" value="RFC_lid"/>
</dbReference>
<comment type="subcellular location">
    <subcellularLocation>
        <location evidence="1">Nucleus</location>
    </subcellularLocation>
</comment>
<dbReference type="Gene3D" id="1.20.272.10">
    <property type="match status" value="1"/>
</dbReference>
<accession>A0AAW0F6A3</accession>
<dbReference type="AlphaFoldDB" id="A0AAW0F6A3"/>
<dbReference type="InterPro" id="IPR008921">
    <property type="entry name" value="DNA_pol3_clamp-load_cplx_C"/>
</dbReference>
<dbReference type="GO" id="GO:0003677">
    <property type="term" value="F:DNA binding"/>
    <property type="evidence" value="ECO:0007669"/>
    <property type="project" value="InterPro"/>
</dbReference>
<dbReference type="GO" id="GO:0003689">
    <property type="term" value="F:DNA clamp loader activity"/>
    <property type="evidence" value="ECO:0007669"/>
    <property type="project" value="TreeGrafter"/>
</dbReference>
<dbReference type="InterPro" id="IPR003959">
    <property type="entry name" value="ATPase_AAA_core"/>
</dbReference>
<dbReference type="Proteomes" id="UP001430356">
    <property type="component" value="Unassembled WGS sequence"/>
</dbReference>
<evidence type="ECO:0000256" key="6">
    <source>
        <dbReference type="ARBA" id="ARBA00023242"/>
    </source>
</evidence>
<dbReference type="CDD" id="cd00009">
    <property type="entry name" value="AAA"/>
    <property type="match status" value="1"/>
</dbReference>
<dbReference type="Gene3D" id="1.10.8.60">
    <property type="match status" value="1"/>
</dbReference>
<sequence length="368" mass="39486">MQAGGSSEALKAAAAASGSHLPWVEKYRPSTLESVVAHEDILSTLRHLMDSGNMPHLLLYGPPGTGKTTTIKACAYHLYGKDRVRANVLEMNASDDRGIDVVRHQIREFSSTSSIFSMMGPGSGGGGGGGGAAPTFKLVILDEADQMSHDAQAALRRVIEKYTRNVRFCILCNHINKIIPALQSRCTRFRFAPVKKSAMMPRLRYVAEQEGVTHTTDGLAAAFRLSSGDLRRCLNTMQSAALSTSEITVESVYRVTGNPTPADVTAIVSDMLSGDFATSWATVEAAVMQKGISMADLAREVHPIMMAMDLPHDCKCFLLMKLSDVEFHAAGGAREAVGLGGLLGAFQLVKEAVTQRKPIKDVAGDCVC</sequence>
<dbReference type="InterPro" id="IPR050238">
    <property type="entry name" value="DNA_Rep/Repair_Clamp_Loader"/>
</dbReference>
<name>A0AAW0F6A3_9TRYP</name>
<dbReference type="CDD" id="cd18140">
    <property type="entry name" value="HLD_clamp_RFC"/>
    <property type="match status" value="1"/>
</dbReference>
<dbReference type="GO" id="GO:0016887">
    <property type="term" value="F:ATP hydrolysis activity"/>
    <property type="evidence" value="ECO:0007669"/>
    <property type="project" value="InterPro"/>
</dbReference>
<evidence type="ECO:0000256" key="4">
    <source>
        <dbReference type="ARBA" id="ARBA00022741"/>
    </source>
</evidence>
<dbReference type="GO" id="GO:0005634">
    <property type="term" value="C:nucleus"/>
    <property type="evidence" value="ECO:0007669"/>
    <property type="project" value="UniProtKB-SubCell"/>
</dbReference>
<dbReference type="PANTHER" id="PTHR11669">
    <property type="entry name" value="REPLICATION FACTOR C / DNA POLYMERASE III GAMMA-TAU SUBUNIT"/>
    <property type="match status" value="1"/>
</dbReference>
<keyword evidence="5" id="KW-0067">ATP-binding</keyword>
<dbReference type="Gene3D" id="3.40.50.300">
    <property type="entry name" value="P-loop containing nucleotide triphosphate hydrolases"/>
    <property type="match status" value="1"/>
</dbReference>
<dbReference type="FunFam" id="1.20.272.10:FF:000004">
    <property type="entry name" value="Replication factor C subunit 5"/>
    <property type="match status" value="1"/>
</dbReference>
<dbReference type="PANTHER" id="PTHR11669:SF9">
    <property type="entry name" value="REPLICATION FACTOR C SUBUNIT 5"/>
    <property type="match status" value="1"/>
</dbReference>
<reference evidence="8 9" key="1">
    <citation type="journal article" date="2021" name="MBio">
        <title>A New Model Trypanosomatid, Novymonas esmeraldas: Genomic Perception of Its 'Candidatus Pandoraea novymonadis' Endosymbiont.</title>
        <authorList>
            <person name="Zakharova A."/>
            <person name="Saura A."/>
            <person name="Butenko A."/>
            <person name="Podesvova L."/>
            <person name="Warmusova S."/>
            <person name="Kostygov A.Y."/>
            <person name="Nenarokova A."/>
            <person name="Lukes J."/>
            <person name="Opperdoes F.R."/>
            <person name="Yurchenko V."/>
        </authorList>
    </citation>
    <scope>NUCLEOTIDE SEQUENCE [LARGE SCALE GENOMIC DNA]</scope>
    <source>
        <strain evidence="8 9">E262AT.01</strain>
    </source>
</reference>
<dbReference type="FunFam" id="3.40.50.300:FF:000129">
    <property type="entry name" value="Replication factor C subunit 5"/>
    <property type="match status" value="1"/>
</dbReference>
<dbReference type="GO" id="GO:0006281">
    <property type="term" value="P:DNA repair"/>
    <property type="evidence" value="ECO:0007669"/>
    <property type="project" value="TreeGrafter"/>
</dbReference>
<evidence type="ECO:0000256" key="2">
    <source>
        <dbReference type="ARBA" id="ARBA00005378"/>
    </source>
</evidence>
<dbReference type="SUPFAM" id="SSF48019">
    <property type="entry name" value="post-AAA+ oligomerization domain-like"/>
    <property type="match status" value="1"/>
</dbReference>
<dbReference type="SMART" id="SM00382">
    <property type="entry name" value="AAA"/>
    <property type="match status" value="1"/>
</dbReference>
<dbReference type="FunFam" id="1.10.8.60:FF:000012">
    <property type="entry name" value="Replication factor C subunit 4"/>
    <property type="match status" value="1"/>
</dbReference>
<dbReference type="GO" id="GO:0005663">
    <property type="term" value="C:DNA replication factor C complex"/>
    <property type="evidence" value="ECO:0007669"/>
    <property type="project" value="TreeGrafter"/>
</dbReference>
<evidence type="ECO:0000256" key="5">
    <source>
        <dbReference type="ARBA" id="ARBA00022840"/>
    </source>
</evidence>
<dbReference type="NCBIfam" id="NF001679">
    <property type="entry name" value="PRK00440.1"/>
    <property type="match status" value="1"/>
</dbReference>
<dbReference type="InterPro" id="IPR027417">
    <property type="entry name" value="P-loop_NTPase"/>
</dbReference>
<evidence type="ECO:0000313" key="9">
    <source>
        <dbReference type="Proteomes" id="UP001430356"/>
    </source>
</evidence>
<evidence type="ECO:0000313" key="8">
    <source>
        <dbReference type="EMBL" id="KAK7201277.1"/>
    </source>
</evidence>
<dbReference type="Pfam" id="PF08542">
    <property type="entry name" value="Rep_fac_C"/>
    <property type="match status" value="1"/>
</dbReference>
<dbReference type="Pfam" id="PF00004">
    <property type="entry name" value="AAA"/>
    <property type="match status" value="1"/>
</dbReference>
<comment type="caution">
    <text evidence="8">The sequence shown here is derived from an EMBL/GenBank/DDBJ whole genome shotgun (WGS) entry which is preliminary data.</text>
</comment>
<dbReference type="EMBL" id="JAECZO010000013">
    <property type="protein sequence ID" value="KAK7201277.1"/>
    <property type="molecule type" value="Genomic_DNA"/>
</dbReference>
<dbReference type="GO" id="GO:0005524">
    <property type="term" value="F:ATP binding"/>
    <property type="evidence" value="ECO:0007669"/>
    <property type="project" value="UniProtKB-KW"/>
</dbReference>
<feature type="domain" description="AAA+ ATPase" evidence="7">
    <location>
        <begin position="53"/>
        <end position="197"/>
    </location>
</feature>
<evidence type="ECO:0000256" key="1">
    <source>
        <dbReference type="ARBA" id="ARBA00004123"/>
    </source>
</evidence>
<keyword evidence="3" id="KW-0235">DNA replication</keyword>
<evidence type="ECO:0000256" key="3">
    <source>
        <dbReference type="ARBA" id="ARBA00022705"/>
    </source>
</evidence>
<evidence type="ECO:0000259" key="7">
    <source>
        <dbReference type="SMART" id="SM00382"/>
    </source>
</evidence>
<dbReference type="InterPro" id="IPR013748">
    <property type="entry name" value="Rep_factorC_C"/>
</dbReference>
<organism evidence="8 9">
    <name type="scientific">Novymonas esmeraldas</name>
    <dbReference type="NCBI Taxonomy" id="1808958"/>
    <lineage>
        <taxon>Eukaryota</taxon>
        <taxon>Discoba</taxon>
        <taxon>Euglenozoa</taxon>
        <taxon>Kinetoplastea</taxon>
        <taxon>Metakinetoplastina</taxon>
        <taxon>Trypanosomatida</taxon>
        <taxon>Trypanosomatidae</taxon>
        <taxon>Novymonas</taxon>
    </lineage>
</organism>
<comment type="similarity">
    <text evidence="2">Belongs to the activator 1 small subunits family.</text>
</comment>
<dbReference type="GO" id="GO:0006261">
    <property type="term" value="P:DNA-templated DNA replication"/>
    <property type="evidence" value="ECO:0007669"/>
    <property type="project" value="TreeGrafter"/>
</dbReference>
<dbReference type="InterPro" id="IPR003593">
    <property type="entry name" value="AAA+_ATPase"/>
</dbReference>
<proteinExistence type="inferred from homology"/>
<keyword evidence="6" id="KW-0539">Nucleus</keyword>
<keyword evidence="4" id="KW-0547">Nucleotide-binding</keyword>
<keyword evidence="9" id="KW-1185">Reference proteome</keyword>
<protein>
    <submittedName>
        <fullName evidence="8">Replication factor C, subunit 3</fullName>
    </submittedName>
</protein>